<keyword evidence="1" id="KW-0812">Transmembrane</keyword>
<feature type="transmembrane region" description="Helical" evidence="1">
    <location>
        <begin position="7"/>
        <end position="27"/>
    </location>
</feature>
<evidence type="ECO:0000313" key="2">
    <source>
        <dbReference type="EMBL" id="PAV27975.1"/>
    </source>
</evidence>
<comment type="caution">
    <text evidence="2">The sequence shown here is derived from an EMBL/GenBank/DDBJ whole genome shotgun (WGS) entry which is preliminary data.</text>
</comment>
<feature type="transmembrane region" description="Helical" evidence="1">
    <location>
        <begin position="33"/>
        <end position="51"/>
    </location>
</feature>
<proteinExistence type="predicted"/>
<dbReference type="OrthoDB" id="2908346at2"/>
<dbReference type="AlphaFoldDB" id="A0A2A2IA17"/>
<keyword evidence="1" id="KW-0472">Membrane</keyword>
<keyword evidence="1" id="KW-1133">Transmembrane helix</keyword>
<dbReference type="EMBL" id="NPOA01000016">
    <property type="protein sequence ID" value="PAV27975.1"/>
    <property type="molecule type" value="Genomic_DNA"/>
</dbReference>
<organism evidence="2 3">
    <name type="scientific">Virgibacillus profundi</name>
    <dbReference type="NCBI Taxonomy" id="2024555"/>
    <lineage>
        <taxon>Bacteria</taxon>
        <taxon>Bacillati</taxon>
        <taxon>Bacillota</taxon>
        <taxon>Bacilli</taxon>
        <taxon>Bacillales</taxon>
        <taxon>Bacillaceae</taxon>
        <taxon>Virgibacillus</taxon>
    </lineage>
</organism>
<sequence length="66" mass="7617">MREVVSAIYITIGTLLFTLTYFDGFYGPRWIEGLGIGFVFIGIIYFILFVIKRGNGKSENEDIRKF</sequence>
<dbReference type="Proteomes" id="UP000218887">
    <property type="component" value="Unassembled WGS sequence"/>
</dbReference>
<name>A0A2A2IA17_9BACI</name>
<protein>
    <submittedName>
        <fullName evidence="2">Uncharacterized protein</fullName>
    </submittedName>
</protein>
<evidence type="ECO:0000256" key="1">
    <source>
        <dbReference type="SAM" id="Phobius"/>
    </source>
</evidence>
<evidence type="ECO:0000313" key="3">
    <source>
        <dbReference type="Proteomes" id="UP000218887"/>
    </source>
</evidence>
<reference evidence="2 3" key="1">
    <citation type="submission" date="2017-08" db="EMBL/GenBank/DDBJ databases">
        <title>Virgibacillus indicus sp. nov. and Virgibacillus profoundi sp. nov, two moderately halophilic bacteria isolated from marine sediment by using the Microfluidic Streak Plate.</title>
        <authorList>
            <person name="Xu B."/>
            <person name="Hu B."/>
            <person name="Wang J."/>
            <person name="Zhu Y."/>
            <person name="Huang L."/>
            <person name="Du W."/>
            <person name="Huang Y."/>
        </authorList>
    </citation>
    <scope>NUCLEOTIDE SEQUENCE [LARGE SCALE GENOMIC DNA]</scope>
    <source>
        <strain evidence="2 3">IO3-P3-H5</strain>
    </source>
</reference>
<keyword evidence="3" id="KW-1185">Reference proteome</keyword>
<accession>A0A2A2IA17</accession>
<dbReference type="RefSeq" id="WP_095657138.1">
    <property type="nucleotide sequence ID" value="NZ_NPOA01000016.1"/>
</dbReference>
<gene>
    <name evidence="2" type="ORF">CIL05_19100</name>
</gene>